<evidence type="ECO:0000259" key="1">
    <source>
        <dbReference type="Pfam" id="PF00534"/>
    </source>
</evidence>
<accession>X0W1H3</accession>
<dbReference type="GO" id="GO:0016757">
    <property type="term" value="F:glycosyltransferase activity"/>
    <property type="evidence" value="ECO:0007669"/>
    <property type="project" value="InterPro"/>
</dbReference>
<dbReference type="SUPFAM" id="SSF53756">
    <property type="entry name" value="UDP-Glycosyltransferase/glycogen phosphorylase"/>
    <property type="match status" value="1"/>
</dbReference>
<proteinExistence type="predicted"/>
<sequence length="232" mass="26515">MPDIIIWLYEKTIFIKTLKKAKKIICSSDFVRLNFLKDYSNKTLTITPGIDINKFKPMKINVKNKILFVANLKKAEQYKGLEYLLLAISIVKSGIKNIKLIVVGSGDYANYYKKLCQKLKIDRNVIFKGRVIDKNLVREYQQTNVLVLPSLFESCPTVLLEAMACEKPVIGTNICGIPYLIKNEENGLLFPPKDSEALAETIIKILNNPIFAKSMGENGYKKVKENFLWDKQ</sequence>
<dbReference type="AlphaFoldDB" id="X0W1H3"/>
<dbReference type="EMBL" id="BARS01039912">
    <property type="protein sequence ID" value="GAG24395.1"/>
    <property type="molecule type" value="Genomic_DNA"/>
</dbReference>
<dbReference type="Gene3D" id="3.40.50.2000">
    <property type="entry name" value="Glycogen Phosphorylase B"/>
    <property type="match status" value="2"/>
</dbReference>
<reference evidence="2" key="1">
    <citation type="journal article" date="2014" name="Front. Microbiol.">
        <title>High frequency of phylogenetically diverse reductive dehalogenase-homologous genes in deep subseafloor sedimentary metagenomes.</title>
        <authorList>
            <person name="Kawai M."/>
            <person name="Futagami T."/>
            <person name="Toyoda A."/>
            <person name="Takaki Y."/>
            <person name="Nishi S."/>
            <person name="Hori S."/>
            <person name="Arai W."/>
            <person name="Tsubouchi T."/>
            <person name="Morono Y."/>
            <person name="Uchiyama I."/>
            <person name="Ito T."/>
            <person name="Fujiyama A."/>
            <person name="Inagaki F."/>
            <person name="Takami H."/>
        </authorList>
    </citation>
    <scope>NUCLEOTIDE SEQUENCE</scope>
    <source>
        <strain evidence="2">Expedition CK06-06</strain>
    </source>
</reference>
<evidence type="ECO:0000313" key="2">
    <source>
        <dbReference type="EMBL" id="GAG24395.1"/>
    </source>
</evidence>
<dbReference type="CDD" id="cd03801">
    <property type="entry name" value="GT4_PimA-like"/>
    <property type="match status" value="1"/>
</dbReference>
<comment type="caution">
    <text evidence="2">The sequence shown here is derived from an EMBL/GenBank/DDBJ whole genome shotgun (WGS) entry which is preliminary data.</text>
</comment>
<name>X0W1H3_9ZZZZ</name>
<dbReference type="InterPro" id="IPR001296">
    <property type="entry name" value="Glyco_trans_1"/>
</dbReference>
<protein>
    <recommendedName>
        <fullName evidence="1">Glycosyl transferase family 1 domain-containing protein</fullName>
    </recommendedName>
</protein>
<feature type="domain" description="Glycosyl transferase family 1" evidence="1">
    <location>
        <begin position="55"/>
        <end position="221"/>
    </location>
</feature>
<feature type="non-terminal residue" evidence="2">
    <location>
        <position position="232"/>
    </location>
</feature>
<dbReference type="Pfam" id="PF00534">
    <property type="entry name" value="Glycos_transf_1"/>
    <property type="match status" value="1"/>
</dbReference>
<dbReference type="PANTHER" id="PTHR12526">
    <property type="entry name" value="GLYCOSYLTRANSFERASE"/>
    <property type="match status" value="1"/>
</dbReference>
<organism evidence="2">
    <name type="scientific">marine sediment metagenome</name>
    <dbReference type="NCBI Taxonomy" id="412755"/>
    <lineage>
        <taxon>unclassified sequences</taxon>
        <taxon>metagenomes</taxon>
        <taxon>ecological metagenomes</taxon>
    </lineage>
</organism>
<gene>
    <name evidence="2" type="ORF">S01H1_60916</name>
</gene>